<dbReference type="Proteomes" id="UP000332933">
    <property type="component" value="Unassembled WGS sequence"/>
</dbReference>
<sequence>MPMLYVAPGGFFTVSIQIRGGRNRVWPAVARGDVDGPTVDQEVAYWGTHGITSFTLQYLNYWQSGISETFVVVNALGIQDEVSLKGIARTDEGWTTTNMYWMPINDIATLAGVNRCLIRSATNAFCNPPAVSIEDQLGHMDSNGNYVN</sequence>
<protein>
    <submittedName>
        <fullName evidence="2">Aste57867_13910 protein</fullName>
    </submittedName>
</protein>
<evidence type="ECO:0000313" key="3">
    <source>
        <dbReference type="Proteomes" id="UP000332933"/>
    </source>
</evidence>
<reference evidence="2 3" key="1">
    <citation type="submission" date="2019-03" db="EMBL/GenBank/DDBJ databases">
        <authorList>
            <person name="Gaulin E."/>
            <person name="Dumas B."/>
        </authorList>
    </citation>
    <scope>NUCLEOTIDE SEQUENCE [LARGE SCALE GENOMIC DNA]</scope>
    <source>
        <strain evidence="2">CBS 568.67</strain>
    </source>
</reference>
<organism evidence="2 3">
    <name type="scientific">Aphanomyces stellatus</name>
    <dbReference type="NCBI Taxonomy" id="120398"/>
    <lineage>
        <taxon>Eukaryota</taxon>
        <taxon>Sar</taxon>
        <taxon>Stramenopiles</taxon>
        <taxon>Oomycota</taxon>
        <taxon>Saprolegniomycetes</taxon>
        <taxon>Saprolegniales</taxon>
        <taxon>Verrucalvaceae</taxon>
        <taxon>Aphanomyces</taxon>
    </lineage>
</organism>
<dbReference type="AlphaFoldDB" id="A0A485KZX3"/>
<name>A0A485KZX3_9STRA</name>
<dbReference type="OrthoDB" id="78003at2759"/>
<gene>
    <name evidence="2" type="primary">Aste57867_13910</name>
    <name evidence="1" type="ORF">As57867_013859</name>
    <name evidence="2" type="ORF">ASTE57867_13910</name>
</gene>
<keyword evidence="3" id="KW-1185">Reference proteome</keyword>
<proteinExistence type="predicted"/>
<evidence type="ECO:0000313" key="2">
    <source>
        <dbReference type="EMBL" id="VFT90741.1"/>
    </source>
</evidence>
<reference evidence="1" key="2">
    <citation type="submission" date="2019-06" db="EMBL/GenBank/DDBJ databases">
        <title>Genomics analysis of Aphanomyces spp. identifies a new class of oomycete effector associated with host adaptation.</title>
        <authorList>
            <person name="Gaulin E."/>
        </authorList>
    </citation>
    <scope>NUCLEOTIDE SEQUENCE</scope>
    <source>
        <strain evidence="1">CBS 578.67</strain>
    </source>
</reference>
<evidence type="ECO:0000313" key="1">
    <source>
        <dbReference type="EMBL" id="KAF0695268.1"/>
    </source>
</evidence>
<dbReference type="EMBL" id="CAADRA010005513">
    <property type="protein sequence ID" value="VFT90741.1"/>
    <property type="molecule type" value="Genomic_DNA"/>
</dbReference>
<dbReference type="EMBL" id="VJMH01005492">
    <property type="protein sequence ID" value="KAF0695268.1"/>
    <property type="molecule type" value="Genomic_DNA"/>
</dbReference>
<accession>A0A485KZX3</accession>